<proteinExistence type="predicted"/>
<dbReference type="Pfam" id="PF07372">
    <property type="entry name" value="DUF1491"/>
    <property type="match status" value="1"/>
</dbReference>
<evidence type="ECO:0000313" key="1">
    <source>
        <dbReference type="EMBL" id="MBC2670047.1"/>
    </source>
</evidence>
<organism evidence="1 2">
    <name type="scientific">Novosphingobium piscinae</name>
    <dbReference type="NCBI Taxonomy" id="1507448"/>
    <lineage>
        <taxon>Bacteria</taxon>
        <taxon>Pseudomonadati</taxon>
        <taxon>Pseudomonadota</taxon>
        <taxon>Alphaproteobacteria</taxon>
        <taxon>Sphingomonadales</taxon>
        <taxon>Sphingomonadaceae</taxon>
        <taxon>Novosphingobium</taxon>
    </lineage>
</organism>
<reference evidence="1 2" key="1">
    <citation type="submission" date="2020-08" db="EMBL/GenBank/DDBJ databases">
        <title>The genome sequence of type strain Novosphingobium piscinae KCTC 42194.</title>
        <authorList>
            <person name="Liu Y."/>
        </authorList>
    </citation>
    <scope>NUCLEOTIDE SEQUENCE [LARGE SCALE GENOMIC DNA]</scope>
    <source>
        <strain evidence="1 2">KCTC 42194</strain>
    </source>
</reference>
<protein>
    <submittedName>
        <fullName evidence="1">DUF1491 family protein</fullName>
    </submittedName>
</protein>
<dbReference type="AlphaFoldDB" id="A0A7X1KQT6"/>
<dbReference type="Proteomes" id="UP000551327">
    <property type="component" value="Unassembled WGS sequence"/>
</dbReference>
<dbReference type="Gene3D" id="3.40.1530.20">
    <property type="entry name" value="Protein of unknown function (DUF1491)"/>
    <property type="match status" value="1"/>
</dbReference>
<dbReference type="RefSeq" id="WP_185679908.1">
    <property type="nucleotide sequence ID" value="NZ_JACLAX010000013.1"/>
</dbReference>
<comment type="caution">
    <text evidence="1">The sequence shown here is derived from an EMBL/GenBank/DDBJ whole genome shotgun (WGS) entry which is preliminary data.</text>
</comment>
<accession>A0A7X1KQT6</accession>
<dbReference type="EMBL" id="JACLAX010000013">
    <property type="protein sequence ID" value="MBC2670047.1"/>
    <property type="molecule type" value="Genomic_DNA"/>
</dbReference>
<gene>
    <name evidence="1" type="ORF">H7F53_12910</name>
</gene>
<evidence type="ECO:0000313" key="2">
    <source>
        <dbReference type="Proteomes" id="UP000551327"/>
    </source>
</evidence>
<dbReference type="InterPro" id="IPR009964">
    <property type="entry name" value="DUF1491"/>
</dbReference>
<sequence>MADRDPSTARLPSHVEVGALLRQVQAAGGFAMVLAKGEADSGALLVVLTDQGRRSRAWERMPSPDGHRVWTRVREEVAEDPGDFADWLKRRQHQDPDLWIVELDIPEGERFIR</sequence>
<name>A0A7X1KQT6_9SPHN</name>
<keyword evidence="2" id="KW-1185">Reference proteome</keyword>